<sequence length="118" mass="13959">MLVRVRGKQIKIKKTIHDNLEIYDELECTATHSINTGKPETYVKIKGLEISHIQSYELEVEQRYLQRYRKLFEQKEMLYVTEILLLLSIFKVKIDNFKIMYGGLVCLGYVRKNSSTKI</sequence>
<dbReference type="RefSeq" id="WP_044585168.1">
    <property type="nucleotide sequence ID" value="NZ_CP007513.1"/>
</dbReference>
<organism evidence="1 2">
    <name type="scientific">Bacillus bombysepticus str. Wang</name>
    <dbReference type="NCBI Taxonomy" id="1330043"/>
    <lineage>
        <taxon>Bacteria</taxon>
        <taxon>Bacillati</taxon>
        <taxon>Bacillota</taxon>
        <taxon>Bacilli</taxon>
        <taxon>Bacillales</taxon>
        <taxon>Bacillaceae</taxon>
        <taxon>Bacillus</taxon>
        <taxon>Bacillus cereus group</taxon>
    </lineage>
</organism>
<reference evidence="2" key="1">
    <citation type="submission" date="2014-03" db="EMBL/GenBank/DDBJ databases">
        <title>The Complete Genome Sequence of Bacillus bombyseptieus.</title>
        <authorList>
            <person name="Cheng T."/>
            <person name="Lin P."/>
            <person name="Jin S."/>
            <person name="Wu Y."/>
            <person name="Fu B."/>
            <person name="Long R."/>
            <person name="Liu D."/>
            <person name="Guo Y."/>
            <person name="Peng L."/>
            <person name="Xia Q."/>
        </authorList>
    </citation>
    <scope>NUCLEOTIDE SEQUENCE [LARGE SCALE GENOMIC DNA]</scope>
    <source>
        <strain evidence="2">wang</strain>
        <plasmid evidence="2">pBb</plasmid>
    </source>
</reference>
<proteinExistence type="predicted"/>
<dbReference type="AlphaFoldDB" id="A0A9W3PU55"/>
<evidence type="ECO:0000313" key="1">
    <source>
        <dbReference type="EMBL" id="AHX21956.1"/>
    </source>
</evidence>
<accession>A0A9W3PU55</accession>
<evidence type="ECO:0000313" key="2">
    <source>
        <dbReference type="Proteomes" id="UP000031778"/>
    </source>
</evidence>
<keyword evidence="2" id="KW-1185">Reference proteome</keyword>
<dbReference type="KEGG" id="bby:CY96_27970"/>
<dbReference type="EMBL" id="CP007513">
    <property type="protein sequence ID" value="AHX21956.1"/>
    <property type="molecule type" value="Genomic_DNA"/>
</dbReference>
<name>A0A9W3PU55_9BACI</name>
<keyword evidence="1" id="KW-0614">Plasmid</keyword>
<geneLocation type="plasmid" evidence="1 2">
    <name>pBb</name>
</geneLocation>
<gene>
    <name evidence="1" type="ORF">CY96_27970</name>
</gene>
<protein>
    <submittedName>
        <fullName evidence="1">Uncharacterized protein</fullName>
    </submittedName>
</protein>
<dbReference type="Proteomes" id="UP000031778">
    <property type="component" value="Plasmid pBb"/>
</dbReference>